<sequence>MRGIVVPVSTRLLAWFAPRPLRRVTSGSGWSGVRCGGVLGTWWRSLGVAANSASPPKVRRTSHEVIFRPVRPVAVPAERAADNLLAIGNL</sequence>
<keyword evidence="2" id="KW-1185">Reference proteome</keyword>
<organism evidence="1 2">
    <name type="scientific">Nocardia panacis</name>
    <dbReference type="NCBI Taxonomy" id="2340916"/>
    <lineage>
        <taxon>Bacteria</taxon>
        <taxon>Bacillati</taxon>
        <taxon>Actinomycetota</taxon>
        <taxon>Actinomycetes</taxon>
        <taxon>Mycobacteriales</taxon>
        <taxon>Nocardiaceae</taxon>
        <taxon>Nocardia</taxon>
    </lineage>
</organism>
<dbReference type="EMBL" id="QZFU01000016">
    <property type="protein sequence ID" value="RJO77035.1"/>
    <property type="molecule type" value="Genomic_DNA"/>
</dbReference>
<dbReference type="Proteomes" id="UP000266677">
    <property type="component" value="Unassembled WGS sequence"/>
</dbReference>
<reference evidence="1 2" key="1">
    <citation type="submission" date="2018-09" db="EMBL/GenBank/DDBJ databases">
        <title>YIM PH21274 draft genome.</title>
        <authorList>
            <person name="Miao C."/>
        </authorList>
    </citation>
    <scope>NUCLEOTIDE SEQUENCE [LARGE SCALE GENOMIC DNA]</scope>
    <source>
        <strain evidence="1 2">YIM PH 21724</strain>
    </source>
</reference>
<evidence type="ECO:0000313" key="2">
    <source>
        <dbReference type="Proteomes" id="UP000266677"/>
    </source>
</evidence>
<protein>
    <submittedName>
        <fullName evidence="1">Uncharacterized protein</fullName>
    </submittedName>
</protein>
<dbReference type="AlphaFoldDB" id="A0A3A4JZU2"/>
<accession>A0A3A4JZU2</accession>
<comment type="caution">
    <text evidence="1">The sequence shown here is derived from an EMBL/GenBank/DDBJ whole genome shotgun (WGS) entry which is preliminary data.</text>
</comment>
<name>A0A3A4JZU2_9NOCA</name>
<proteinExistence type="predicted"/>
<gene>
    <name evidence="1" type="ORF">D5S18_12660</name>
</gene>
<evidence type="ECO:0000313" key="1">
    <source>
        <dbReference type="EMBL" id="RJO77035.1"/>
    </source>
</evidence>